<feature type="transmembrane region" description="Helical" evidence="7">
    <location>
        <begin position="215"/>
        <end position="236"/>
    </location>
</feature>
<evidence type="ECO:0000256" key="5">
    <source>
        <dbReference type="ARBA" id="ARBA00022989"/>
    </source>
</evidence>
<feature type="transmembrane region" description="Helical" evidence="7">
    <location>
        <begin position="256"/>
        <end position="276"/>
    </location>
</feature>
<evidence type="ECO:0000256" key="2">
    <source>
        <dbReference type="ARBA" id="ARBA00022448"/>
    </source>
</evidence>
<evidence type="ECO:0000256" key="6">
    <source>
        <dbReference type="ARBA" id="ARBA00023136"/>
    </source>
</evidence>
<keyword evidence="10" id="KW-1185">Reference proteome</keyword>
<proteinExistence type="predicted"/>
<dbReference type="Proteomes" id="UP000608420">
    <property type="component" value="Unassembled WGS sequence"/>
</dbReference>
<dbReference type="InterPro" id="IPR036259">
    <property type="entry name" value="MFS_trans_sf"/>
</dbReference>
<evidence type="ECO:0000259" key="8">
    <source>
        <dbReference type="PROSITE" id="PS50850"/>
    </source>
</evidence>
<dbReference type="PROSITE" id="PS50850">
    <property type="entry name" value="MFS"/>
    <property type="match status" value="1"/>
</dbReference>
<keyword evidence="5 7" id="KW-1133">Transmembrane helix</keyword>
<feature type="transmembrane region" description="Helical" evidence="7">
    <location>
        <begin position="312"/>
        <end position="335"/>
    </location>
</feature>
<dbReference type="RefSeq" id="WP_205571039.1">
    <property type="nucleotide sequence ID" value="NZ_BMIW01000023.1"/>
</dbReference>
<keyword evidence="6 7" id="KW-0472">Membrane</keyword>
<keyword evidence="2" id="KW-0813">Transport</keyword>
<dbReference type="InterPro" id="IPR011701">
    <property type="entry name" value="MFS"/>
</dbReference>
<evidence type="ECO:0000313" key="9">
    <source>
        <dbReference type="EMBL" id="GGG06741.1"/>
    </source>
</evidence>
<accession>A0ABQ1W1K6</accession>
<feature type="transmembrane region" description="Helical" evidence="7">
    <location>
        <begin position="80"/>
        <end position="97"/>
    </location>
</feature>
<dbReference type="Gene3D" id="1.20.1250.20">
    <property type="entry name" value="MFS general substrate transporter like domains"/>
    <property type="match status" value="2"/>
</dbReference>
<protein>
    <submittedName>
        <fullName evidence="9">MFS transporter</fullName>
    </submittedName>
</protein>
<name>A0ABQ1W1K6_9BACL</name>
<evidence type="ECO:0000256" key="3">
    <source>
        <dbReference type="ARBA" id="ARBA00022475"/>
    </source>
</evidence>
<dbReference type="PANTHER" id="PTHR23517">
    <property type="entry name" value="RESISTANCE PROTEIN MDTM, PUTATIVE-RELATED-RELATED"/>
    <property type="match status" value="1"/>
</dbReference>
<organism evidence="9 10">
    <name type="scientific">Paenibacillus aceti</name>
    <dbReference type="NCBI Taxonomy" id="1820010"/>
    <lineage>
        <taxon>Bacteria</taxon>
        <taxon>Bacillati</taxon>
        <taxon>Bacillota</taxon>
        <taxon>Bacilli</taxon>
        <taxon>Bacillales</taxon>
        <taxon>Paenibacillaceae</taxon>
        <taxon>Paenibacillus</taxon>
    </lineage>
</organism>
<dbReference type="PANTHER" id="PTHR23517:SF3">
    <property type="entry name" value="INTEGRAL MEMBRANE TRANSPORT PROTEIN"/>
    <property type="match status" value="1"/>
</dbReference>
<dbReference type="CDD" id="cd06174">
    <property type="entry name" value="MFS"/>
    <property type="match status" value="1"/>
</dbReference>
<comment type="caution">
    <text evidence="9">The sequence shown here is derived from an EMBL/GenBank/DDBJ whole genome shotgun (WGS) entry which is preliminary data.</text>
</comment>
<keyword evidence="3" id="KW-1003">Cell membrane</keyword>
<evidence type="ECO:0000313" key="10">
    <source>
        <dbReference type="Proteomes" id="UP000608420"/>
    </source>
</evidence>
<comment type="subcellular location">
    <subcellularLocation>
        <location evidence="1">Cell membrane</location>
        <topology evidence="1">Multi-pass membrane protein</topology>
    </subcellularLocation>
</comment>
<feature type="transmembrane region" description="Helical" evidence="7">
    <location>
        <begin position="140"/>
        <end position="163"/>
    </location>
</feature>
<feature type="transmembrane region" description="Helical" evidence="7">
    <location>
        <begin position="347"/>
        <end position="366"/>
    </location>
</feature>
<feature type="transmembrane region" description="Helical" evidence="7">
    <location>
        <begin position="49"/>
        <end position="68"/>
    </location>
</feature>
<feature type="transmembrane region" description="Helical" evidence="7">
    <location>
        <begin position="288"/>
        <end position="306"/>
    </location>
</feature>
<feature type="transmembrane region" description="Helical" evidence="7">
    <location>
        <begin position="12"/>
        <end position="29"/>
    </location>
</feature>
<evidence type="ECO:0000256" key="4">
    <source>
        <dbReference type="ARBA" id="ARBA00022692"/>
    </source>
</evidence>
<evidence type="ECO:0000256" key="1">
    <source>
        <dbReference type="ARBA" id="ARBA00004651"/>
    </source>
</evidence>
<feature type="domain" description="Major facilitator superfamily (MFS) profile" evidence="8">
    <location>
        <begin position="15"/>
        <end position="409"/>
    </location>
</feature>
<dbReference type="SUPFAM" id="SSF103473">
    <property type="entry name" value="MFS general substrate transporter"/>
    <property type="match status" value="1"/>
</dbReference>
<dbReference type="InterPro" id="IPR020846">
    <property type="entry name" value="MFS_dom"/>
</dbReference>
<feature type="transmembrane region" description="Helical" evidence="7">
    <location>
        <begin position="175"/>
        <end position="195"/>
    </location>
</feature>
<feature type="transmembrane region" description="Helical" evidence="7">
    <location>
        <begin position="103"/>
        <end position="128"/>
    </location>
</feature>
<gene>
    <name evidence="9" type="ORF">GCM10010913_30730</name>
</gene>
<sequence length="427" mass="47070">MAKAMNNSNWRKWLILVLLGIAGSLIYKLPYLRETYYAAMQEATGATNAQLGLLMSAYGLINFILYLPGGWAADRFSARNLLTFSLVSTGLTGFYYATFPSYFMIVLLHALWAVTTVFTFWAVCVRIIRELGDSSEQGKLYGFWYLGKGLTSMIVGFISVPIFMKFGEGVGGLRATIIFYSIVTILTGIACWFFIDSDKKDGEKSNFKVADMKEVLRMPAMWMAGIVTFCMWSIYIGFGMVTPYLSDVFNMSESNVALASIMRAYVLFGVGGLLGGYIADKCKSRTRFMIYAFIGMIIFTIVYIVLPGEAGRVGLALTNMVALGSFIYCANAVFFSIIDEVNIPNRLTGTAAGLMSLLTYFPEIYLYTTVGNMVDRTPGIGGYRHVFLFMLGCAVVGLIASFILQNMNKKAKLKKSAGVDEAAASVN</sequence>
<dbReference type="EMBL" id="BMIW01000023">
    <property type="protein sequence ID" value="GGG06741.1"/>
    <property type="molecule type" value="Genomic_DNA"/>
</dbReference>
<keyword evidence="4 7" id="KW-0812">Transmembrane</keyword>
<dbReference type="InterPro" id="IPR050171">
    <property type="entry name" value="MFS_Transporters"/>
</dbReference>
<reference evidence="10" key="1">
    <citation type="journal article" date="2019" name="Int. J. Syst. Evol. Microbiol.">
        <title>The Global Catalogue of Microorganisms (GCM) 10K type strain sequencing project: providing services to taxonomists for standard genome sequencing and annotation.</title>
        <authorList>
            <consortium name="The Broad Institute Genomics Platform"/>
            <consortium name="The Broad Institute Genome Sequencing Center for Infectious Disease"/>
            <person name="Wu L."/>
            <person name="Ma J."/>
        </authorList>
    </citation>
    <scope>NUCLEOTIDE SEQUENCE [LARGE SCALE GENOMIC DNA]</scope>
    <source>
        <strain evidence="10">CGMCC 1.15420</strain>
    </source>
</reference>
<evidence type="ECO:0000256" key="7">
    <source>
        <dbReference type="SAM" id="Phobius"/>
    </source>
</evidence>
<dbReference type="Pfam" id="PF07690">
    <property type="entry name" value="MFS_1"/>
    <property type="match status" value="1"/>
</dbReference>
<feature type="transmembrane region" description="Helical" evidence="7">
    <location>
        <begin position="386"/>
        <end position="404"/>
    </location>
</feature>